<dbReference type="Proteomes" id="UP000230069">
    <property type="component" value="Unassembled WGS sequence"/>
</dbReference>
<dbReference type="PANTHER" id="PTHR23274">
    <property type="entry name" value="DNA HELICASE-RELATED"/>
    <property type="match status" value="1"/>
</dbReference>
<evidence type="ECO:0000259" key="1">
    <source>
        <dbReference type="Pfam" id="PF21530"/>
    </source>
</evidence>
<sequence length="177" mass="20121">MTRCKNLVELLFKVYPRLNVIGTATTDYLRDRAILSARNDDVSDLNGLAIHHFPGEIHEYFGADQAIEDNIRIEERGNRILQLKKGCPIMLLRNLHPRDGLCNGTRLMVEQLGVRVIEARLLTGSHINDRVFIPRITLEPTDSETPFKMSRRQFPLQLAFAMTINKSQGQSVKIVGI</sequence>
<dbReference type="PANTHER" id="PTHR23274:SF48">
    <property type="entry name" value="ATP-DEPENDENT DNA HELICASE"/>
    <property type="match status" value="1"/>
</dbReference>
<gene>
    <name evidence="2" type="ORF">AQUCO_05500124v1</name>
</gene>
<name>A0A2G5CH08_AQUCA</name>
<dbReference type="OrthoDB" id="1726813at2759"/>
<proteinExistence type="predicted"/>
<dbReference type="GO" id="GO:0005657">
    <property type="term" value="C:replication fork"/>
    <property type="evidence" value="ECO:0007669"/>
    <property type="project" value="TreeGrafter"/>
</dbReference>
<dbReference type="SUPFAM" id="SSF52540">
    <property type="entry name" value="P-loop containing nucleoside triphosphate hydrolases"/>
    <property type="match status" value="1"/>
</dbReference>
<dbReference type="InterPro" id="IPR027417">
    <property type="entry name" value="P-loop_NTPase"/>
</dbReference>
<evidence type="ECO:0000313" key="3">
    <source>
        <dbReference type="Proteomes" id="UP000230069"/>
    </source>
</evidence>
<keyword evidence="3" id="KW-1185">Reference proteome</keyword>
<feature type="domain" description="DNA helicase Pif1-like 2B" evidence="1">
    <location>
        <begin position="77"/>
        <end position="112"/>
    </location>
</feature>
<protein>
    <recommendedName>
        <fullName evidence="1">DNA helicase Pif1-like 2B domain-containing protein</fullName>
    </recommendedName>
</protein>
<dbReference type="AlphaFoldDB" id="A0A2G5CH08"/>
<dbReference type="InterPro" id="IPR049163">
    <property type="entry name" value="Pif1-like_2B_dom"/>
</dbReference>
<dbReference type="Pfam" id="PF21530">
    <property type="entry name" value="Pif1_2B_dom"/>
    <property type="match status" value="1"/>
</dbReference>
<dbReference type="GO" id="GO:0006260">
    <property type="term" value="P:DNA replication"/>
    <property type="evidence" value="ECO:0007669"/>
    <property type="project" value="TreeGrafter"/>
</dbReference>
<dbReference type="InParanoid" id="A0A2G5CH08"/>
<organism evidence="2 3">
    <name type="scientific">Aquilegia coerulea</name>
    <name type="common">Rocky mountain columbine</name>
    <dbReference type="NCBI Taxonomy" id="218851"/>
    <lineage>
        <taxon>Eukaryota</taxon>
        <taxon>Viridiplantae</taxon>
        <taxon>Streptophyta</taxon>
        <taxon>Embryophyta</taxon>
        <taxon>Tracheophyta</taxon>
        <taxon>Spermatophyta</taxon>
        <taxon>Magnoliopsida</taxon>
        <taxon>Ranunculales</taxon>
        <taxon>Ranunculaceae</taxon>
        <taxon>Thalictroideae</taxon>
        <taxon>Aquilegia</taxon>
    </lineage>
</organism>
<dbReference type="STRING" id="218851.A0A2G5CH08"/>
<evidence type="ECO:0000313" key="2">
    <source>
        <dbReference type="EMBL" id="PIA30591.1"/>
    </source>
</evidence>
<reference evidence="2 3" key="1">
    <citation type="submission" date="2017-09" db="EMBL/GenBank/DDBJ databases">
        <title>WGS assembly of Aquilegia coerulea Goldsmith.</title>
        <authorList>
            <person name="Hodges S."/>
            <person name="Kramer E."/>
            <person name="Nordborg M."/>
            <person name="Tomkins J."/>
            <person name="Borevitz J."/>
            <person name="Derieg N."/>
            <person name="Yan J."/>
            <person name="Mihaltcheva S."/>
            <person name="Hayes R.D."/>
            <person name="Rokhsar D."/>
        </authorList>
    </citation>
    <scope>NUCLEOTIDE SEQUENCE [LARGE SCALE GENOMIC DNA]</scope>
    <source>
        <strain evidence="3">cv. Goldsmith</strain>
    </source>
</reference>
<dbReference type="EMBL" id="KZ305072">
    <property type="protein sequence ID" value="PIA30591.1"/>
    <property type="molecule type" value="Genomic_DNA"/>
</dbReference>
<accession>A0A2G5CH08</accession>